<evidence type="ECO:0000313" key="4">
    <source>
        <dbReference type="Proteomes" id="UP000613160"/>
    </source>
</evidence>
<name>A0A916V2K5_9HYPH</name>
<keyword evidence="2" id="KW-1133">Transmembrane helix</keyword>
<feature type="transmembrane region" description="Helical" evidence="2">
    <location>
        <begin position="47"/>
        <end position="69"/>
    </location>
</feature>
<keyword evidence="4" id="KW-1185">Reference proteome</keyword>
<feature type="transmembrane region" description="Helical" evidence="2">
    <location>
        <begin position="75"/>
        <end position="98"/>
    </location>
</feature>
<organism evidence="3 4">
    <name type="scientific">Aureimonas glaciei</name>
    <dbReference type="NCBI Taxonomy" id="1776957"/>
    <lineage>
        <taxon>Bacteria</taxon>
        <taxon>Pseudomonadati</taxon>
        <taxon>Pseudomonadota</taxon>
        <taxon>Alphaproteobacteria</taxon>
        <taxon>Hyphomicrobiales</taxon>
        <taxon>Aurantimonadaceae</taxon>
        <taxon>Aureimonas</taxon>
    </lineage>
</organism>
<reference evidence="3" key="2">
    <citation type="submission" date="2020-09" db="EMBL/GenBank/DDBJ databases">
        <authorList>
            <person name="Sun Q."/>
            <person name="Zhou Y."/>
        </authorList>
    </citation>
    <scope>NUCLEOTIDE SEQUENCE</scope>
    <source>
        <strain evidence="3">CGMCC 1.15493</strain>
    </source>
</reference>
<sequence>MLSRPSTAAGCRTQREQASGDGGLRRGDSILLSPADRPMLARGEGSGVTVITLAWGISVVLLAVLSWMAAVASSFAAVFLAPIPVLLLVQSVALLGPFRFAERFFAVSDVLYYVLIGAVLGLGVRALPELDRLLQRDAMMTYAQAMAGLDQARAAATAARARRNAADAAKATLDPAAIGACEIRLRLEQADRAGRVADDPARTPDPLLSAPVGCETTLALVEAATVAEWDDRDAAVRLAALEARLERGQKPEVAAADLLSPELAETLLSTYFPAALLCGVMLKVGKTTLAMRKLA</sequence>
<evidence type="ECO:0000256" key="2">
    <source>
        <dbReference type="SAM" id="Phobius"/>
    </source>
</evidence>
<dbReference type="Proteomes" id="UP000613160">
    <property type="component" value="Unassembled WGS sequence"/>
</dbReference>
<feature type="transmembrane region" description="Helical" evidence="2">
    <location>
        <begin position="110"/>
        <end position="127"/>
    </location>
</feature>
<proteinExistence type="predicted"/>
<reference evidence="3" key="1">
    <citation type="journal article" date="2014" name="Int. J. Syst. Evol. Microbiol.">
        <title>Complete genome sequence of Corynebacterium casei LMG S-19264T (=DSM 44701T), isolated from a smear-ripened cheese.</title>
        <authorList>
            <consortium name="US DOE Joint Genome Institute (JGI-PGF)"/>
            <person name="Walter F."/>
            <person name="Albersmeier A."/>
            <person name="Kalinowski J."/>
            <person name="Ruckert C."/>
        </authorList>
    </citation>
    <scope>NUCLEOTIDE SEQUENCE</scope>
    <source>
        <strain evidence="3">CGMCC 1.15493</strain>
    </source>
</reference>
<dbReference type="AlphaFoldDB" id="A0A916V2K5"/>
<feature type="region of interest" description="Disordered" evidence="1">
    <location>
        <begin position="1"/>
        <end position="27"/>
    </location>
</feature>
<gene>
    <name evidence="3" type="ORF">GCM10011335_01450</name>
</gene>
<protein>
    <submittedName>
        <fullName evidence="3">Uncharacterized protein</fullName>
    </submittedName>
</protein>
<keyword evidence="2" id="KW-0472">Membrane</keyword>
<accession>A0A916V2K5</accession>
<dbReference type="EMBL" id="BMJJ01000001">
    <property type="protein sequence ID" value="GGD02503.1"/>
    <property type="molecule type" value="Genomic_DNA"/>
</dbReference>
<evidence type="ECO:0000256" key="1">
    <source>
        <dbReference type="SAM" id="MobiDB-lite"/>
    </source>
</evidence>
<keyword evidence="2" id="KW-0812">Transmembrane</keyword>
<comment type="caution">
    <text evidence="3">The sequence shown here is derived from an EMBL/GenBank/DDBJ whole genome shotgun (WGS) entry which is preliminary data.</text>
</comment>
<evidence type="ECO:0000313" key="3">
    <source>
        <dbReference type="EMBL" id="GGD02503.1"/>
    </source>
</evidence>